<dbReference type="EMBL" id="AP017313">
    <property type="protein sequence ID" value="BAU55882.1"/>
    <property type="molecule type" value="Genomic_DNA"/>
</dbReference>
<gene>
    <name evidence="1" type="ORF">MgSA37_04074</name>
</gene>
<evidence type="ECO:0000313" key="1">
    <source>
        <dbReference type="EMBL" id="BAU55882.1"/>
    </source>
</evidence>
<organism evidence="1 2">
    <name type="scientific">Mucilaginibacter gotjawali</name>
    <dbReference type="NCBI Taxonomy" id="1550579"/>
    <lineage>
        <taxon>Bacteria</taxon>
        <taxon>Pseudomonadati</taxon>
        <taxon>Bacteroidota</taxon>
        <taxon>Sphingobacteriia</taxon>
        <taxon>Sphingobacteriales</taxon>
        <taxon>Sphingobacteriaceae</taxon>
        <taxon>Mucilaginibacter</taxon>
    </lineage>
</organism>
<dbReference type="AlphaFoldDB" id="A0A0X8X557"/>
<reference evidence="1 2" key="1">
    <citation type="submission" date="2015-12" db="EMBL/GenBank/DDBJ databases">
        <title>Genome sequence of Mucilaginibacter gotjawali.</title>
        <authorList>
            <person name="Lee J.S."/>
            <person name="Lee K.C."/>
            <person name="Kim K.K."/>
            <person name="Lee B.W."/>
        </authorList>
    </citation>
    <scope>NUCLEOTIDE SEQUENCE [LARGE SCALE GENOMIC DNA]</scope>
    <source>
        <strain evidence="1 2">SA3-7</strain>
    </source>
</reference>
<accession>A0A0X8X557</accession>
<evidence type="ECO:0000313" key="2">
    <source>
        <dbReference type="Proteomes" id="UP000218263"/>
    </source>
</evidence>
<dbReference type="RefSeq" id="WP_096354376.1">
    <property type="nucleotide sequence ID" value="NZ_AP017313.1"/>
</dbReference>
<name>A0A0X8X557_9SPHI</name>
<protein>
    <submittedName>
        <fullName evidence="1">Uncharacterized protein</fullName>
    </submittedName>
</protein>
<keyword evidence="2" id="KW-1185">Reference proteome</keyword>
<dbReference type="KEGG" id="mgot:MgSA37_04074"/>
<dbReference type="Proteomes" id="UP000218263">
    <property type="component" value="Chromosome"/>
</dbReference>
<dbReference type="OrthoDB" id="1100725at2"/>
<sequence length="350" mass="40310">MKQKEVFKKIGGIIQELSDQYEYLRTVPDDLNDLELELFVANAHFLTDHIEVLCKLNLQNKPKRTVEKPEKPEKPEKAEIAYEQKYFEPVVQQMKHGLDKEEEKNGKEALKGDEPKDVPQEKVTEKLKKEPAKTAESETTVSKQPEKYEAPEIDLSSAAPADTYSFIREEPATIRHELILDESMDRDEDEKLETEREPVRETKKTRLISPLTAETAEEEAVTEIINKKPSESKPETVKDSQAAEDEVLTINQKMSSQVNDKGIAHTEQLTIKPISDIKLAITLNDKLLYVKDLFNGYNLAYSEAIEILNRFNTFEEAARFLKTNYVTKNNWESKPATTEKFYALLKRRYA</sequence>
<proteinExistence type="predicted"/>